<name>A0ABT1W1V5_9PROT</name>
<reference evidence="1 2" key="1">
    <citation type="submission" date="2022-06" db="EMBL/GenBank/DDBJ databases">
        <title>Endosaccharibacter gen. nov., sp. nov., endophytic bacteria isolated from sugarcane.</title>
        <authorList>
            <person name="Pitiwittayakul N."/>
            <person name="Yukphan P."/>
            <person name="Charoenyingcharoen P."/>
            <person name="Tanasupawat S."/>
        </authorList>
    </citation>
    <scope>NUCLEOTIDE SEQUENCE [LARGE SCALE GENOMIC DNA]</scope>
    <source>
        <strain evidence="1 2">KSS8</strain>
    </source>
</reference>
<evidence type="ECO:0000313" key="2">
    <source>
        <dbReference type="Proteomes" id="UP001524587"/>
    </source>
</evidence>
<accession>A0ABT1W1V5</accession>
<evidence type="ECO:0000313" key="1">
    <source>
        <dbReference type="EMBL" id="MCQ8276851.1"/>
    </source>
</evidence>
<proteinExistence type="predicted"/>
<protein>
    <submittedName>
        <fullName evidence="1">Uncharacterized protein</fullName>
    </submittedName>
</protein>
<dbReference type="Proteomes" id="UP001524587">
    <property type="component" value="Unassembled WGS sequence"/>
</dbReference>
<organism evidence="1 2">
    <name type="scientific">Endosaccharibacter trunci</name>
    <dbReference type="NCBI Taxonomy" id="2812733"/>
    <lineage>
        <taxon>Bacteria</taxon>
        <taxon>Pseudomonadati</taxon>
        <taxon>Pseudomonadota</taxon>
        <taxon>Alphaproteobacteria</taxon>
        <taxon>Acetobacterales</taxon>
        <taxon>Acetobacteraceae</taxon>
        <taxon>Endosaccharibacter</taxon>
    </lineage>
</organism>
<comment type="caution">
    <text evidence="1">The sequence shown here is derived from an EMBL/GenBank/DDBJ whole genome shotgun (WGS) entry which is preliminary data.</text>
</comment>
<dbReference type="EMBL" id="JAMSKV010000001">
    <property type="protein sequence ID" value="MCQ8276851.1"/>
    <property type="molecule type" value="Genomic_DNA"/>
</dbReference>
<sequence>MNDQIARTVSPTEASSLILRDQDGGGRGTLRHVGANIVKLFGEQVDIQGAAHQQLWIDRLTSLNQDGFAYAGNVFVAIRITDGGIGREIPFEVGRKVEMQGMFIPADEATAGTNDPGLPVLHFTHRPVGFVVYDGVTYD</sequence>
<dbReference type="RefSeq" id="WP_422862300.1">
    <property type="nucleotide sequence ID" value="NZ_JAMSKV010000001.1"/>
</dbReference>
<keyword evidence="2" id="KW-1185">Reference proteome</keyword>
<gene>
    <name evidence="1" type="ORF">NFI95_00100</name>
</gene>